<dbReference type="PANTHER" id="PTHR24220">
    <property type="entry name" value="IMPORT ATP-BINDING PROTEIN"/>
    <property type="match status" value="1"/>
</dbReference>
<evidence type="ECO:0000313" key="5">
    <source>
        <dbReference type="Proteomes" id="UP001567537"/>
    </source>
</evidence>
<dbReference type="EMBL" id="JAHWZY010000011">
    <property type="protein sequence ID" value="MEZ3179582.1"/>
    <property type="molecule type" value="Genomic_DNA"/>
</dbReference>
<dbReference type="GO" id="GO:0005524">
    <property type="term" value="F:ATP binding"/>
    <property type="evidence" value="ECO:0007669"/>
    <property type="project" value="UniProtKB-KW"/>
</dbReference>
<reference evidence="4 5" key="1">
    <citation type="journal article" date="2021" name="Res Sq">
        <title>Streptomyces Pimoensis sp. nov., Isolated From the Taklimakan Desert in Xinjiang, China.</title>
        <authorList>
            <person name="Zhang P."/>
            <person name="Luo X."/>
            <person name="Luo X."/>
            <person name="Liu Z."/>
            <person name="Xia Z."/>
            <person name="Wan C."/>
            <person name="zhang L."/>
        </authorList>
    </citation>
    <scope>NUCLEOTIDE SEQUENCE [LARGE SCALE GENOMIC DNA]</scope>
    <source>
        <strain evidence="4 5">TRM75549</strain>
    </source>
</reference>
<dbReference type="InterPro" id="IPR003439">
    <property type="entry name" value="ABC_transporter-like_ATP-bd"/>
</dbReference>
<dbReference type="PROSITE" id="PS00211">
    <property type="entry name" value="ABC_TRANSPORTER_1"/>
    <property type="match status" value="2"/>
</dbReference>
<dbReference type="RefSeq" id="WP_371238135.1">
    <property type="nucleotide sequence ID" value="NZ_JAHWZY010000011.1"/>
</dbReference>
<gene>
    <name evidence="4" type="ORF">KYY02_13085</name>
</gene>
<accession>A0ABV4IY20</accession>
<keyword evidence="1" id="KW-0547">Nucleotide-binding</keyword>
<dbReference type="PANTHER" id="PTHR24220:SF685">
    <property type="entry name" value="ABC TRANSPORTER RELATED"/>
    <property type="match status" value="1"/>
</dbReference>
<name>A0ABV4IY20_9ACTN</name>
<evidence type="ECO:0000256" key="1">
    <source>
        <dbReference type="ARBA" id="ARBA00022741"/>
    </source>
</evidence>
<evidence type="ECO:0000256" key="2">
    <source>
        <dbReference type="ARBA" id="ARBA00022840"/>
    </source>
</evidence>
<dbReference type="SUPFAM" id="SSF52540">
    <property type="entry name" value="P-loop containing nucleoside triphosphate hydrolases"/>
    <property type="match status" value="2"/>
</dbReference>
<proteinExistence type="predicted"/>
<sequence>MNLVEVANLSLSSAERRVLSDCSLTIRPGERVGLVGRSGSGKTALAHALLGYTRQGLARVGGTVRVAGHDPFSPAGARRVRGRLAAYLPQDCASALPAEHRVGWVLDRAARRSGVARAQLASFRRNALERMGLPADLARAFPHQISGGQAQRVALASALAAGAELLVLDEPTSGLDPGTREDLVHLLRTAVGHAAMLVVSHDMDVVDRLAPRRIVMTHGGLIDAGVPDRSAAEGPSIPRRPVEGVLDARAVEERACVLRAEGVRGGPGGERVLREVNLTLGAGECVAVMGASGAGKTTLARALAGTLEPVGGRLWLNGAPQPWSVARRPAADRLSVAHVDQDSRAALNPRETVGKALERARRAAARGGLTPPPVAELLSAVALPRSAAGRRPGELSGGERQRANLARAVAAGPRVLLCDEVTASLDGATEREVLDMLAALREERGLAVLLITHSGAVAATADRCLALVDGTLGPPVTYLRPPGCRRGADQGVSGG</sequence>
<keyword evidence="5" id="KW-1185">Reference proteome</keyword>
<comment type="caution">
    <text evidence="4">The sequence shown here is derived from an EMBL/GenBank/DDBJ whole genome shotgun (WGS) entry which is preliminary data.</text>
</comment>
<keyword evidence="2 4" id="KW-0067">ATP-binding</keyword>
<dbReference type="Proteomes" id="UP001567537">
    <property type="component" value="Unassembled WGS sequence"/>
</dbReference>
<feature type="domain" description="ABC transporter" evidence="3">
    <location>
        <begin position="258"/>
        <end position="494"/>
    </location>
</feature>
<evidence type="ECO:0000313" key="4">
    <source>
        <dbReference type="EMBL" id="MEZ3179582.1"/>
    </source>
</evidence>
<dbReference type="InterPro" id="IPR015854">
    <property type="entry name" value="ABC_transpr_LolD-like"/>
</dbReference>
<protein>
    <submittedName>
        <fullName evidence="4">ATP-binding cassette domain-containing protein</fullName>
    </submittedName>
</protein>
<evidence type="ECO:0000259" key="3">
    <source>
        <dbReference type="PROSITE" id="PS50893"/>
    </source>
</evidence>
<dbReference type="InterPro" id="IPR027417">
    <property type="entry name" value="P-loop_NTPase"/>
</dbReference>
<organism evidence="4 5">
    <name type="scientific">Streptomyces pimonensis</name>
    <dbReference type="NCBI Taxonomy" id="2860288"/>
    <lineage>
        <taxon>Bacteria</taxon>
        <taxon>Bacillati</taxon>
        <taxon>Actinomycetota</taxon>
        <taxon>Actinomycetes</taxon>
        <taxon>Kitasatosporales</taxon>
        <taxon>Streptomycetaceae</taxon>
        <taxon>Streptomyces</taxon>
    </lineage>
</organism>
<dbReference type="Gene3D" id="3.40.50.300">
    <property type="entry name" value="P-loop containing nucleotide triphosphate hydrolases"/>
    <property type="match status" value="2"/>
</dbReference>
<dbReference type="PROSITE" id="PS50893">
    <property type="entry name" value="ABC_TRANSPORTER_2"/>
    <property type="match status" value="2"/>
</dbReference>
<dbReference type="InterPro" id="IPR017871">
    <property type="entry name" value="ABC_transporter-like_CS"/>
</dbReference>
<dbReference type="Pfam" id="PF00005">
    <property type="entry name" value="ABC_tran"/>
    <property type="match status" value="2"/>
</dbReference>
<dbReference type="InterPro" id="IPR003593">
    <property type="entry name" value="AAA+_ATPase"/>
</dbReference>
<feature type="domain" description="ABC transporter" evidence="3">
    <location>
        <begin position="4"/>
        <end position="243"/>
    </location>
</feature>
<dbReference type="SMART" id="SM00382">
    <property type="entry name" value="AAA"/>
    <property type="match status" value="2"/>
</dbReference>